<evidence type="ECO:0000313" key="8">
    <source>
        <dbReference type="EMBL" id="CEG21835.1"/>
    </source>
</evidence>
<evidence type="ECO:0000256" key="1">
    <source>
        <dbReference type="ARBA" id="ARBA00004651"/>
    </source>
</evidence>
<evidence type="ECO:0000256" key="2">
    <source>
        <dbReference type="ARBA" id="ARBA00022475"/>
    </source>
</evidence>
<dbReference type="GO" id="GO:0005886">
    <property type="term" value="C:plasma membrane"/>
    <property type="evidence" value="ECO:0007669"/>
    <property type="project" value="UniProtKB-SubCell"/>
</dbReference>
<name>A0A098EJ44_9BACL</name>
<accession>A0A098EJ44</accession>
<feature type="transmembrane region" description="Helical" evidence="6">
    <location>
        <begin position="243"/>
        <end position="262"/>
    </location>
</feature>
<keyword evidence="9" id="KW-1185">Reference proteome</keyword>
<evidence type="ECO:0000256" key="5">
    <source>
        <dbReference type="ARBA" id="ARBA00023136"/>
    </source>
</evidence>
<feature type="transmembrane region" description="Helical" evidence="6">
    <location>
        <begin position="86"/>
        <end position="106"/>
    </location>
</feature>
<evidence type="ECO:0000256" key="4">
    <source>
        <dbReference type="ARBA" id="ARBA00022989"/>
    </source>
</evidence>
<reference evidence="8 9" key="1">
    <citation type="submission" date="2014-09" db="EMBL/GenBank/DDBJ databases">
        <authorList>
            <person name="Urmite Genomes Urmite Genomes"/>
        </authorList>
    </citation>
    <scope>NUCLEOTIDE SEQUENCE [LARGE SCALE GENOMIC DNA]</scope>
    <source>
        <strain evidence="8 9">ES2</strain>
    </source>
</reference>
<dbReference type="RefSeq" id="WP_052650591.1">
    <property type="nucleotide sequence ID" value="NZ_CCXS01000001.1"/>
</dbReference>
<keyword evidence="4 6" id="KW-1133">Transmembrane helix</keyword>
<dbReference type="AlphaFoldDB" id="A0A098EJ44"/>
<dbReference type="PANTHER" id="PTHR34820">
    <property type="entry name" value="INNER MEMBRANE PROTEIN YEBZ"/>
    <property type="match status" value="1"/>
</dbReference>
<feature type="domain" description="Copper resistance protein D" evidence="7">
    <location>
        <begin position="170"/>
        <end position="261"/>
    </location>
</feature>
<comment type="subcellular location">
    <subcellularLocation>
        <location evidence="1">Cell membrane</location>
        <topology evidence="1">Multi-pass membrane protein</topology>
    </subcellularLocation>
</comment>
<feature type="transmembrane region" description="Helical" evidence="6">
    <location>
        <begin position="42"/>
        <end position="66"/>
    </location>
</feature>
<keyword evidence="3 6" id="KW-0812">Transmembrane</keyword>
<dbReference type="GO" id="GO:0006825">
    <property type="term" value="P:copper ion transport"/>
    <property type="evidence" value="ECO:0007669"/>
    <property type="project" value="InterPro"/>
</dbReference>
<gene>
    <name evidence="8" type="ORF">BN1080_00754</name>
</gene>
<evidence type="ECO:0000259" key="7">
    <source>
        <dbReference type="Pfam" id="PF05425"/>
    </source>
</evidence>
<feature type="transmembrane region" description="Helical" evidence="6">
    <location>
        <begin position="330"/>
        <end position="351"/>
    </location>
</feature>
<evidence type="ECO:0000256" key="3">
    <source>
        <dbReference type="ARBA" id="ARBA00022692"/>
    </source>
</evidence>
<feature type="transmembrane region" description="Helical" evidence="6">
    <location>
        <begin position="141"/>
        <end position="161"/>
    </location>
</feature>
<keyword evidence="2" id="KW-1003">Cell membrane</keyword>
<protein>
    <submittedName>
        <fullName evidence="8">Copper resistance protein D</fullName>
    </submittedName>
</protein>
<sequence>MIAFTALSDVFVYIAFSYLAGSIVLTFVPAAKKPVLRESKVLELLSVGAIAVFSLAPVIELTNFLADGQSWPAAFFSVLTDYRTGHGWIVTGLFCVLLAAAIWFNVSKHITVYFLGILLLAVGYFSHVSTVNLWGGFVSHTIHFLAMAVWTGILLHVSWFAESKTEWRNFLSWFTPFAIACVAVLFASGIAIMLFFVEPSQYVRSWALPYGQLLLLKHLSIVPLLAAAAINGFLNKRKLYERAWLRVESGLLLFVFLFTAFMSKQAPPHNINNTFRSEGPAPFLEMLKGPIYIPIDGSWDLSVNGILLIVLGLLLLAMMVIGYKRTLSPWLSILCGSGFIIASYIGLMLNISY</sequence>
<dbReference type="OrthoDB" id="2387346at2"/>
<proteinExistence type="predicted"/>
<feature type="transmembrane region" description="Helical" evidence="6">
    <location>
        <begin position="301"/>
        <end position="323"/>
    </location>
</feature>
<evidence type="ECO:0000256" key="6">
    <source>
        <dbReference type="SAM" id="Phobius"/>
    </source>
</evidence>
<dbReference type="EMBL" id="CCXS01000001">
    <property type="protein sequence ID" value="CEG21835.1"/>
    <property type="molecule type" value="Genomic_DNA"/>
</dbReference>
<dbReference type="InterPro" id="IPR032694">
    <property type="entry name" value="CopC/D"/>
</dbReference>
<feature type="transmembrane region" description="Helical" evidence="6">
    <location>
        <begin position="12"/>
        <end position="30"/>
    </location>
</feature>
<dbReference type="InterPro" id="IPR008457">
    <property type="entry name" value="Cu-R_CopD_dom"/>
</dbReference>
<dbReference type="Pfam" id="PF05425">
    <property type="entry name" value="CopD"/>
    <property type="match status" value="1"/>
</dbReference>
<dbReference type="Proteomes" id="UP000043699">
    <property type="component" value="Unassembled WGS sequence"/>
</dbReference>
<dbReference type="PANTHER" id="PTHR34820:SF4">
    <property type="entry name" value="INNER MEMBRANE PROTEIN YEBZ"/>
    <property type="match status" value="1"/>
</dbReference>
<evidence type="ECO:0000313" key="9">
    <source>
        <dbReference type="Proteomes" id="UP000043699"/>
    </source>
</evidence>
<keyword evidence="5 6" id="KW-0472">Membrane</keyword>
<dbReference type="STRING" id="1499687.BN1080_00754"/>
<organism evidence="8 9">
    <name type="scientific">Planococcus massiliensis</name>
    <dbReference type="NCBI Taxonomy" id="1499687"/>
    <lineage>
        <taxon>Bacteria</taxon>
        <taxon>Bacillati</taxon>
        <taxon>Bacillota</taxon>
        <taxon>Bacilli</taxon>
        <taxon>Bacillales</taxon>
        <taxon>Caryophanaceae</taxon>
        <taxon>Planococcus</taxon>
    </lineage>
</organism>
<feature type="transmembrane region" description="Helical" evidence="6">
    <location>
        <begin position="173"/>
        <end position="195"/>
    </location>
</feature>
<feature type="transmembrane region" description="Helical" evidence="6">
    <location>
        <begin position="215"/>
        <end position="234"/>
    </location>
</feature>
<feature type="transmembrane region" description="Helical" evidence="6">
    <location>
        <begin position="113"/>
        <end position="135"/>
    </location>
</feature>